<evidence type="ECO:0000256" key="6">
    <source>
        <dbReference type="ARBA" id="ARBA00023004"/>
    </source>
</evidence>
<evidence type="ECO:0000259" key="9">
    <source>
        <dbReference type="SMART" id="SM00790"/>
    </source>
</evidence>
<dbReference type="SUPFAM" id="SSF48310">
    <property type="entry name" value="Aldehyde ferredoxin oxidoreductase, C-terminal domains"/>
    <property type="match status" value="1"/>
</dbReference>
<evidence type="ECO:0000256" key="4">
    <source>
        <dbReference type="ARBA" id="ARBA00022723"/>
    </source>
</evidence>
<evidence type="ECO:0000256" key="3">
    <source>
        <dbReference type="ARBA" id="ARBA00022485"/>
    </source>
</evidence>
<evidence type="ECO:0000256" key="8">
    <source>
        <dbReference type="ARBA" id="ARBA00049934"/>
    </source>
</evidence>
<evidence type="ECO:0000313" key="10">
    <source>
        <dbReference type="EMBL" id="GAA2387644.1"/>
    </source>
</evidence>
<feature type="domain" description="Aldehyde ferredoxin oxidoreductase N-terminal" evidence="9">
    <location>
        <begin position="1"/>
        <end position="197"/>
    </location>
</feature>
<dbReference type="PANTHER" id="PTHR30038">
    <property type="entry name" value="ALDEHYDE FERREDOXIN OXIDOREDUCTASE"/>
    <property type="match status" value="1"/>
</dbReference>
<evidence type="ECO:0000313" key="11">
    <source>
        <dbReference type="Proteomes" id="UP001501444"/>
    </source>
</evidence>
<comment type="similarity">
    <text evidence="2">Belongs to the AOR/FOR family.</text>
</comment>
<dbReference type="InterPro" id="IPR013983">
    <property type="entry name" value="Ald_Fedxn_OxRdtase_N"/>
</dbReference>
<dbReference type="Gene3D" id="1.10.599.10">
    <property type="entry name" value="Aldehyde Ferredoxin Oxidoreductase Protein, subunit A, domain 3"/>
    <property type="match status" value="1"/>
</dbReference>
<keyword evidence="5" id="KW-0560">Oxidoreductase</keyword>
<reference evidence="11" key="1">
    <citation type="journal article" date="2019" name="Int. J. Syst. Evol. Microbiol.">
        <title>The Global Catalogue of Microorganisms (GCM) 10K type strain sequencing project: providing services to taxonomists for standard genome sequencing and annotation.</title>
        <authorList>
            <consortium name="The Broad Institute Genomics Platform"/>
            <consortium name="The Broad Institute Genome Sequencing Center for Infectious Disease"/>
            <person name="Wu L."/>
            <person name="Ma J."/>
        </authorList>
    </citation>
    <scope>NUCLEOTIDE SEQUENCE [LARGE SCALE GENOMIC DNA]</scope>
    <source>
        <strain evidence="11">JCM 3272</strain>
    </source>
</reference>
<name>A0ABP5UTU1_9ACTN</name>
<keyword evidence="6" id="KW-0408">Iron</keyword>
<dbReference type="InterPro" id="IPR051919">
    <property type="entry name" value="W-dependent_AOR"/>
</dbReference>
<evidence type="ECO:0000256" key="7">
    <source>
        <dbReference type="ARBA" id="ARBA00023014"/>
    </source>
</evidence>
<dbReference type="SMART" id="SM00790">
    <property type="entry name" value="AFOR_N"/>
    <property type="match status" value="1"/>
</dbReference>
<dbReference type="RefSeq" id="WP_344619671.1">
    <property type="nucleotide sequence ID" value="NZ_BAAARV010000108.1"/>
</dbReference>
<comment type="cofactor">
    <cofactor evidence="8">
        <name>tungstopterin</name>
        <dbReference type="ChEBI" id="CHEBI:30402"/>
    </cofactor>
</comment>
<evidence type="ECO:0000256" key="1">
    <source>
        <dbReference type="ARBA" id="ARBA00001966"/>
    </source>
</evidence>
<evidence type="ECO:0000256" key="2">
    <source>
        <dbReference type="ARBA" id="ARBA00011032"/>
    </source>
</evidence>
<protein>
    <recommendedName>
        <fullName evidence="9">Aldehyde ferredoxin oxidoreductase N-terminal domain-containing protein</fullName>
    </recommendedName>
</protein>
<dbReference type="Pfam" id="PF02730">
    <property type="entry name" value="AFOR_N"/>
    <property type="match status" value="1"/>
</dbReference>
<keyword evidence="4" id="KW-0479">Metal-binding</keyword>
<dbReference type="InterPro" id="IPR013985">
    <property type="entry name" value="Ald_Fedxn_OxRdtase_dom3"/>
</dbReference>
<dbReference type="Gene3D" id="3.60.9.10">
    <property type="entry name" value="Aldehyde ferredoxin oxidoreductase, N-terminal domain"/>
    <property type="match status" value="1"/>
</dbReference>
<dbReference type="SUPFAM" id="SSF56228">
    <property type="entry name" value="Aldehyde ferredoxin oxidoreductase, N-terminal domain"/>
    <property type="match status" value="1"/>
</dbReference>
<dbReference type="InterPro" id="IPR013984">
    <property type="entry name" value="Ald_Fedxn_OxRdtase_dom2"/>
</dbReference>
<accession>A0ABP5UTU1</accession>
<comment type="caution">
    <text evidence="10">The sequence shown here is derived from an EMBL/GenBank/DDBJ whole genome shotgun (WGS) entry which is preliminary data.</text>
</comment>
<evidence type="ECO:0000256" key="5">
    <source>
        <dbReference type="ARBA" id="ARBA00023002"/>
    </source>
</evidence>
<dbReference type="Gene3D" id="1.10.569.10">
    <property type="entry name" value="Aldehyde Ferredoxin Oxidoreductase Protein, subunit A, domain 2"/>
    <property type="match status" value="1"/>
</dbReference>
<organism evidence="10 11">
    <name type="scientific">Dactylosporangium salmoneum</name>
    <dbReference type="NCBI Taxonomy" id="53361"/>
    <lineage>
        <taxon>Bacteria</taxon>
        <taxon>Bacillati</taxon>
        <taxon>Actinomycetota</taxon>
        <taxon>Actinomycetes</taxon>
        <taxon>Micromonosporales</taxon>
        <taxon>Micromonosporaceae</taxon>
        <taxon>Dactylosporangium</taxon>
    </lineage>
</organism>
<keyword evidence="3" id="KW-0004">4Fe-4S</keyword>
<dbReference type="EMBL" id="BAAARV010000108">
    <property type="protein sequence ID" value="GAA2387644.1"/>
    <property type="molecule type" value="Genomic_DNA"/>
</dbReference>
<keyword evidence="7" id="KW-0411">Iron-sulfur</keyword>
<comment type="cofactor">
    <cofactor evidence="1">
        <name>[4Fe-4S] cluster</name>
        <dbReference type="ChEBI" id="CHEBI:49883"/>
    </cofactor>
</comment>
<dbReference type="InterPro" id="IPR036021">
    <property type="entry name" value="Tungsten_al_ferr_oxy-like_C"/>
</dbReference>
<dbReference type="Proteomes" id="UP001501444">
    <property type="component" value="Unassembled WGS sequence"/>
</dbReference>
<proteinExistence type="inferred from homology"/>
<sequence>MLDVDLATGRIRRTERDPGEWADRPGGALIALDLIAEAEAAGAIGDDAPVVLAGGVVAGFRFPGLARAGAVGRSPLTGGVVDARIEGHFPAALRDCGLTAISVRGRASAPCYLLVTPDGARIADARELWGRTTGQATELLRRRHGRAARVAAIGPAGEHRVAFADIVCDGGFAAARGGLGARWGAKRLKAVVVLPGEPAEPFDPERLGALGHRFRAALPGSVLATGQRRPPGFGAWMGTAAAEGYGVVENYRTSRLPAPNPLAARAFLAALRWDGGACPGCPVDCVKGFGTEGHGPGGSALALHQEAVAALGPNLGVYDLPEILRANAACHRLGLDPVSAGLTLGWACEVAEHGIALAPDAPRFGQPHRLGRWLGRIAHREGLGDLLADGVAAAARQTRPDLAMQAGGMELSTFDPRRLPGLAVAWAASPLGIRYDAAEHDIDFDPAEGLPDAAARLAELGLEPLPGAELSPRKARRTARLLELWSGLEALGVCVFAGPPTRVLSVADVCEVLAAAGGLDADAQRILHWGRERLARARRLHPDPDAAELPDRFFTEPIDAGPAAGAVLDRARFAQARAELARALGWAEGSDPVSSV</sequence>
<gene>
    <name evidence="10" type="ORF">GCM10010170_098720</name>
</gene>
<dbReference type="PANTHER" id="PTHR30038:SF0">
    <property type="entry name" value="TUNGSTEN-CONTAINING ALDEHYDE FERREDOXIN OXIDOREDUCTASE"/>
    <property type="match status" value="1"/>
</dbReference>
<keyword evidence="11" id="KW-1185">Reference proteome</keyword>
<dbReference type="InterPro" id="IPR036503">
    <property type="entry name" value="Ald_Fedxn_OxRdtase_N_sf"/>
</dbReference>
<dbReference type="InterPro" id="IPR001203">
    <property type="entry name" value="OxRdtase_Ald_Fedxn_C"/>
</dbReference>
<dbReference type="Pfam" id="PF01314">
    <property type="entry name" value="AFOR_C"/>
    <property type="match status" value="1"/>
</dbReference>